<dbReference type="eggNOG" id="COG1653">
    <property type="taxonomic scope" value="Bacteria"/>
</dbReference>
<evidence type="ECO:0000313" key="1">
    <source>
        <dbReference type="EMBL" id="KGE18805.1"/>
    </source>
</evidence>
<reference evidence="1 2" key="1">
    <citation type="submission" date="2014-08" db="EMBL/GenBank/DDBJ databases">
        <authorList>
            <person name="den Bakker H.C."/>
        </authorList>
    </citation>
    <scope>NUCLEOTIDE SEQUENCE [LARGE SCALE GENOMIC DNA]</scope>
    <source>
        <strain evidence="1 2">DSM 18334</strain>
    </source>
</reference>
<organism evidence="1 2">
    <name type="scientific">Paenibacillus wynnii</name>
    <dbReference type="NCBI Taxonomy" id="268407"/>
    <lineage>
        <taxon>Bacteria</taxon>
        <taxon>Bacillati</taxon>
        <taxon>Bacillota</taxon>
        <taxon>Bacilli</taxon>
        <taxon>Bacillales</taxon>
        <taxon>Paenibacillaceae</taxon>
        <taxon>Paenibacillus</taxon>
    </lineage>
</organism>
<sequence>MKLTNINPDTGEMYDYNLWTSTLNHNPDPVTKSWREAMGVMTAKEYFVKNNMIEVSKPYSWKMVFAKKDAQYNKLKEEMITKSKGLGYDEAIAFEVGNAEKMSRTG</sequence>
<dbReference type="AlphaFoldDB" id="A0A098M8D1"/>
<dbReference type="EMBL" id="JQCR01000002">
    <property type="protein sequence ID" value="KGE18805.1"/>
    <property type="molecule type" value="Genomic_DNA"/>
</dbReference>
<evidence type="ECO:0000313" key="2">
    <source>
        <dbReference type="Proteomes" id="UP000029734"/>
    </source>
</evidence>
<proteinExistence type="predicted"/>
<comment type="caution">
    <text evidence="1">The sequence shown here is derived from an EMBL/GenBank/DDBJ whole genome shotgun (WGS) entry which is preliminary data.</text>
</comment>
<name>A0A098M8D1_9BACL</name>
<accession>A0A098M8D1</accession>
<dbReference type="RefSeq" id="WP_036649072.1">
    <property type="nucleotide sequence ID" value="NZ_JQCR01000002.1"/>
</dbReference>
<gene>
    <name evidence="1" type="ORF">PWYN_05045</name>
</gene>
<dbReference type="STRING" id="268407.PWYN_05045"/>
<protein>
    <submittedName>
        <fullName evidence="1">Uncharacterized protein</fullName>
    </submittedName>
</protein>
<reference evidence="1 2" key="2">
    <citation type="submission" date="2014-10" db="EMBL/GenBank/DDBJ databases">
        <title>Comparative genomics of the Paenibacillus odorifer group.</title>
        <authorList>
            <person name="Tsai Y.-C."/>
            <person name="Martin N."/>
            <person name="Korlach J."/>
            <person name="Wiedmann M."/>
        </authorList>
    </citation>
    <scope>NUCLEOTIDE SEQUENCE [LARGE SCALE GENOMIC DNA]</scope>
    <source>
        <strain evidence="1 2">DSM 18334</strain>
    </source>
</reference>
<dbReference type="Proteomes" id="UP000029734">
    <property type="component" value="Unassembled WGS sequence"/>
</dbReference>
<keyword evidence="2" id="KW-1185">Reference proteome</keyword>